<evidence type="ECO:0008006" key="4">
    <source>
        <dbReference type="Google" id="ProtNLM"/>
    </source>
</evidence>
<gene>
    <name evidence="2" type="ORF">WICPIJ_005874</name>
</gene>
<sequence length="163" mass="18582">MSDNDTFDTLGKRFQELKKETDSLLDPKTTSAAECEMTPHDKEIEKILGKDLISHLRGFCLDICHSDKARGAEMEEKLQQIVADLLTSGNQEGWSWFSHAAFLYYADLVRVICNIEHLYSNEDIIRNVRMFVLKVVVGILLVGLVLLYVFFAFAVPLIRKILS</sequence>
<evidence type="ECO:0000313" key="2">
    <source>
        <dbReference type="EMBL" id="KAH3683131.1"/>
    </source>
</evidence>
<keyword evidence="1" id="KW-0472">Membrane</keyword>
<organism evidence="2 3">
    <name type="scientific">Wickerhamomyces pijperi</name>
    <name type="common">Yeast</name>
    <name type="synonym">Pichia pijperi</name>
    <dbReference type="NCBI Taxonomy" id="599730"/>
    <lineage>
        <taxon>Eukaryota</taxon>
        <taxon>Fungi</taxon>
        <taxon>Dikarya</taxon>
        <taxon>Ascomycota</taxon>
        <taxon>Saccharomycotina</taxon>
        <taxon>Saccharomycetes</taxon>
        <taxon>Phaffomycetales</taxon>
        <taxon>Wickerhamomycetaceae</taxon>
        <taxon>Wickerhamomyces</taxon>
    </lineage>
</organism>
<proteinExistence type="predicted"/>
<accession>A0A9P8TLD8</accession>
<comment type="caution">
    <text evidence="2">The sequence shown here is derived from an EMBL/GenBank/DDBJ whole genome shotgun (WGS) entry which is preliminary data.</text>
</comment>
<evidence type="ECO:0000313" key="3">
    <source>
        <dbReference type="Proteomes" id="UP000774326"/>
    </source>
</evidence>
<dbReference type="Proteomes" id="UP000774326">
    <property type="component" value="Unassembled WGS sequence"/>
</dbReference>
<dbReference type="EMBL" id="JAEUBG010003218">
    <property type="protein sequence ID" value="KAH3683131.1"/>
    <property type="molecule type" value="Genomic_DNA"/>
</dbReference>
<keyword evidence="3" id="KW-1185">Reference proteome</keyword>
<dbReference type="AlphaFoldDB" id="A0A9P8TLD8"/>
<evidence type="ECO:0000256" key="1">
    <source>
        <dbReference type="SAM" id="Phobius"/>
    </source>
</evidence>
<keyword evidence="1" id="KW-1133">Transmembrane helix</keyword>
<protein>
    <recommendedName>
        <fullName evidence="4">Transmembrane protein</fullName>
    </recommendedName>
</protein>
<reference evidence="2" key="1">
    <citation type="journal article" date="2021" name="Open Biol.">
        <title>Shared evolutionary footprints suggest mitochondrial oxidative damage underlies multiple complex I losses in fungi.</title>
        <authorList>
            <person name="Schikora-Tamarit M.A."/>
            <person name="Marcet-Houben M."/>
            <person name="Nosek J."/>
            <person name="Gabaldon T."/>
        </authorList>
    </citation>
    <scope>NUCLEOTIDE SEQUENCE</scope>
    <source>
        <strain evidence="2">CBS2887</strain>
    </source>
</reference>
<keyword evidence="1" id="KW-0812">Transmembrane</keyword>
<reference evidence="2" key="2">
    <citation type="submission" date="2021-01" db="EMBL/GenBank/DDBJ databases">
        <authorList>
            <person name="Schikora-Tamarit M.A."/>
        </authorList>
    </citation>
    <scope>NUCLEOTIDE SEQUENCE</scope>
    <source>
        <strain evidence="2">CBS2887</strain>
    </source>
</reference>
<name>A0A9P8TLD8_WICPI</name>
<feature type="transmembrane region" description="Helical" evidence="1">
    <location>
        <begin position="131"/>
        <end position="158"/>
    </location>
</feature>